<keyword evidence="5" id="KW-1185">Reference proteome</keyword>
<dbReference type="EMBL" id="JAEPRD010000016">
    <property type="protein sequence ID" value="KAG2209155.1"/>
    <property type="molecule type" value="Genomic_DNA"/>
</dbReference>
<dbReference type="OrthoDB" id="407355at2759"/>
<name>A0A8H7RER8_9FUNG</name>
<feature type="domain" description="NodB homology" evidence="3">
    <location>
        <begin position="172"/>
        <end position="379"/>
    </location>
</feature>
<dbReference type="Gene3D" id="3.20.20.370">
    <property type="entry name" value="Glycoside hydrolase/deacetylase"/>
    <property type="match status" value="1"/>
</dbReference>
<gene>
    <name evidence="4" type="ORF">INT47_005447</name>
</gene>
<dbReference type="Proteomes" id="UP000603453">
    <property type="component" value="Unassembled WGS sequence"/>
</dbReference>
<feature type="signal peptide" evidence="2">
    <location>
        <begin position="1"/>
        <end position="18"/>
    </location>
</feature>
<dbReference type="InterPro" id="IPR050248">
    <property type="entry name" value="Polysacc_deacetylase_ArnD"/>
</dbReference>
<dbReference type="PROSITE" id="PS51677">
    <property type="entry name" value="NODB"/>
    <property type="match status" value="1"/>
</dbReference>
<evidence type="ECO:0000313" key="5">
    <source>
        <dbReference type="Proteomes" id="UP000603453"/>
    </source>
</evidence>
<dbReference type="PANTHER" id="PTHR10587">
    <property type="entry name" value="GLYCOSYL TRANSFERASE-RELATED"/>
    <property type="match status" value="1"/>
</dbReference>
<dbReference type="CDD" id="cd10952">
    <property type="entry name" value="CE4_MrCDA_like"/>
    <property type="match status" value="1"/>
</dbReference>
<feature type="chain" id="PRO_5034979777" description="NodB homology domain-containing protein" evidence="2">
    <location>
        <begin position="19"/>
        <end position="400"/>
    </location>
</feature>
<proteinExistence type="predicted"/>
<evidence type="ECO:0000256" key="2">
    <source>
        <dbReference type="SAM" id="SignalP"/>
    </source>
</evidence>
<keyword evidence="2" id="KW-0732">Signal</keyword>
<dbReference type="GO" id="GO:0016020">
    <property type="term" value="C:membrane"/>
    <property type="evidence" value="ECO:0007669"/>
    <property type="project" value="TreeGrafter"/>
</dbReference>
<feature type="region of interest" description="Disordered" evidence="1">
    <location>
        <begin position="26"/>
        <end position="48"/>
    </location>
</feature>
<dbReference type="GO" id="GO:0009272">
    <property type="term" value="P:fungal-type cell wall biogenesis"/>
    <property type="evidence" value="ECO:0007669"/>
    <property type="project" value="UniProtKB-ARBA"/>
</dbReference>
<accession>A0A8H7RER8</accession>
<comment type="caution">
    <text evidence="4">The sequence shown here is derived from an EMBL/GenBank/DDBJ whole genome shotgun (WGS) entry which is preliminary data.</text>
</comment>
<dbReference type="InterPro" id="IPR011330">
    <property type="entry name" value="Glyco_hydro/deAcase_b/a-brl"/>
</dbReference>
<evidence type="ECO:0000313" key="4">
    <source>
        <dbReference type="EMBL" id="KAG2209155.1"/>
    </source>
</evidence>
<dbReference type="PANTHER" id="PTHR10587:SF98">
    <property type="entry name" value="CHITIN DEACETYLASE"/>
    <property type="match status" value="1"/>
</dbReference>
<dbReference type="GO" id="GO:0005975">
    <property type="term" value="P:carbohydrate metabolic process"/>
    <property type="evidence" value="ECO:0007669"/>
    <property type="project" value="InterPro"/>
</dbReference>
<organism evidence="4 5">
    <name type="scientific">Mucor saturninus</name>
    <dbReference type="NCBI Taxonomy" id="64648"/>
    <lineage>
        <taxon>Eukaryota</taxon>
        <taxon>Fungi</taxon>
        <taxon>Fungi incertae sedis</taxon>
        <taxon>Mucoromycota</taxon>
        <taxon>Mucoromycotina</taxon>
        <taxon>Mucoromycetes</taxon>
        <taxon>Mucorales</taxon>
        <taxon>Mucorineae</taxon>
        <taxon>Mucoraceae</taxon>
        <taxon>Mucor</taxon>
    </lineage>
</organism>
<dbReference type="GO" id="GO:0004099">
    <property type="term" value="F:chitin deacetylase activity"/>
    <property type="evidence" value="ECO:0007669"/>
    <property type="project" value="TreeGrafter"/>
</dbReference>
<protein>
    <recommendedName>
        <fullName evidence="3">NodB homology domain-containing protein</fullName>
    </recommendedName>
</protein>
<dbReference type="AlphaFoldDB" id="A0A8H7RER8"/>
<evidence type="ECO:0000256" key="1">
    <source>
        <dbReference type="SAM" id="MobiDB-lite"/>
    </source>
</evidence>
<dbReference type="InterPro" id="IPR002509">
    <property type="entry name" value="NODB_dom"/>
</dbReference>
<evidence type="ECO:0000259" key="3">
    <source>
        <dbReference type="PROSITE" id="PS51677"/>
    </source>
</evidence>
<sequence length="400" mass="45429">MKLLLISTLCLTSYFVSAAPRTLSDTSDQFHRRSSSPTSNIVSRSDRYDQLSPQNSPFFPDLQIPEDVITSYAGVDRHTTLTLSRQTLDLSKYPEPWSKPDIYHPEVQAAIQAIDWDLVPDASVRPVNALGDIDFDSYDENEDADCWWSASNCKTPKVNYLPPDIYTCPRKGDWGLTFDDGPFNLRDSDEEDAEDENPYAEPILYDFLKKNHVKSNLFYIGSNVVTYPAAAKRALNDGHYICVHTWSHPPMTTQTNEEAVAELYWTLRAIKEATGVTPKCWRPPQGDVDDRIRAIAWQMGMRTVLWDKDTQDWALPAPGGGDLPPSEVNLKFSQWIDEAKYEQTSHGTIVLQHELNSATVRMAQKWLPQIKKVFHVVPALACNGITQPYWESGFEYPSLY</sequence>
<dbReference type="Pfam" id="PF01522">
    <property type="entry name" value="Polysacc_deac_1"/>
    <property type="match status" value="1"/>
</dbReference>
<reference evidence="4" key="1">
    <citation type="submission" date="2020-12" db="EMBL/GenBank/DDBJ databases">
        <title>Metabolic potential, ecology and presence of endohyphal bacteria is reflected in genomic diversity of Mucoromycotina.</title>
        <authorList>
            <person name="Muszewska A."/>
            <person name="Okrasinska A."/>
            <person name="Steczkiewicz K."/>
            <person name="Drgas O."/>
            <person name="Orlowska M."/>
            <person name="Perlinska-Lenart U."/>
            <person name="Aleksandrzak-Piekarczyk T."/>
            <person name="Szatraj K."/>
            <person name="Zielenkiewicz U."/>
            <person name="Pilsyk S."/>
            <person name="Malc E."/>
            <person name="Mieczkowski P."/>
            <person name="Kruszewska J.S."/>
            <person name="Biernat P."/>
            <person name="Pawlowska J."/>
        </authorList>
    </citation>
    <scope>NUCLEOTIDE SEQUENCE</scope>
    <source>
        <strain evidence="4">WA0000017839</strain>
    </source>
</reference>
<dbReference type="SUPFAM" id="SSF88713">
    <property type="entry name" value="Glycoside hydrolase/deacetylase"/>
    <property type="match status" value="1"/>
</dbReference>